<accession>A0A1H6DB31</accession>
<dbReference type="InterPro" id="IPR006008">
    <property type="entry name" value="YciB"/>
</dbReference>
<comment type="function">
    <text evidence="5">Plays a role in cell envelope biogenesis, maintenance of cell envelope integrity and membrane homeostasis.</text>
</comment>
<organism evidence="7 8">
    <name type="scientific">Bosea lathyri</name>
    <dbReference type="NCBI Taxonomy" id="1036778"/>
    <lineage>
        <taxon>Bacteria</taxon>
        <taxon>Pseudomonadati</taxon>
        <taxon>Pseudomonadota</taxon>
        <taxon>Alphaproteobacteria</taxon>
        <taxon>Hyphomicrobiales</taxon>
        <taxon>Boseaceae</taxon>
        <taxon>Bosea</taxon>
    </lineage>
</organism>
<keyword evidence="1 5" id="KW-1003">Cell membrane</keyword>
<dbReference type="PANTHER" id="PTHR36917">
    <property type="entry name" value="INTRACELLULAR SEPTATION PROTEIN A-RELATED"/>
    <property type="match status" value="1"/>
</dbReference>
<dbReference type="PANTHER" id="PTHR36917:SF1">
    <property type="entry name" value="INNER MEMBRANE-SPANNING PROTEIN YCIB"/>
    <property type="match status" value="1"/>
</dbReference>
<dbReference type="GO" id="GO:0005886">
    <property type="term" value="C:plasma membrane"/>
    <property type="evidence" value="ECO:0007669"/>
    <property type="project" value="UniProtKB-SubCell"/>
</dbReference>
<comment type="subcellular location">
    <subcellularLocation>
        <location evidence="5">Cell inner membrane</location>
        <topology evidence="5">Multi-pass membrane protein</topology>
    </subcellularLocation>
</comment>
<keyword evidence="4 5" id="KW-0472">Membrane</keyword>
<name>A0A1H6DB31_9HYPH</name>
<protein>
    <recommendedName>
        <fullName evidence="5">Inner membrane-spanning protein YciB</fullName>
    </recommendedName>
</protein>
<dbReference type="NCBIfam" id="NF001323">
    <property type="entry name" value="PRK00259.1-1"/>
    <property type="match status" value="1"/>
</dbReference>
<comment type="similarity">
    <text evidence="5">Belongs to the YciB family.</text>
</comment>
<dbReference type="HAMAP" id="MF_00189">
    <property type="entry name" value="YciB"/>
    <property type="match status" value="1"/>
</dbReference>
<feature type="transmembrane region" description="Helical" evidence="5">
    <location>
        <begin position="61"/>
        <end position="83"/>
    </location>
</feature>
<keyword evidence="3 5" id="KW-1133">Transmembrane helix</keyword>
<sequence length="220" mass="23957">MSETVVETKPGNTVPGKETAGKGKGVNPLLKLALEFGPLAIFFFANSYGDRLFGIASDRRIFVATGIFIVASLISLALARVLLGHLPRMAIVNAVVVSVFGGLTIALDDAFFIKVKPTIVNALFGCVLLGGLYFGRSLLALVLETVLQLDEEGWRKLTLRWGLFFFVLAALNEVVWRTQTQDFWVAFKVWGVMPLTMAFALAQTPLILKHELKSADAAAE</sequence>
<reference evidence="7 8" key="1">
    <citation type="submission" date="2016-10" db="EMBL/GenBank/DDBJ databases">
        <authorList>
            <person name="de Groot N.N."/>
        </authorList>
    </citation>
    <scope>NUCLEOTIDE SEQUENCE [LARGE SCALE GENOMIC DNA]</scope>
    <source>
        <strain evidence="7 8">DSM 26656</strain>
    </source>
</reference>
<dbReference type="AlphaFoldDB" id="A0A1H6DB31"/>
<dbReference type="Pfam" id="PF04279">
    <property type="entry name" value="IspA"/>
    <property type="match status" value="1"/>
</dbReference>
<keyword evidence="8" id="KW-1185">Reference proteome</keyword>
<feature type="region of interest" description="Disordered" evidence="6">
    <location>
        <begin position="1"/>
        <end position="20"/>
    </location>
</feature>
<evidence type="ECO:0000313" key="7">
    <source>
        <dbReference type="EMBL" id="SEG82429.1"/>
    </source>
</evidence>
<evidence type="ECO:0000256" key="6">
    <source>
        <dbReference type="SAM" id="MobiDB-lite"/>
    </source>
</evidence>
<feature type="transmembrane region" description="Helical" evidence="5">
    <location>
        <begin position="89"/>
        <end position="107"/>
    </location>
</feature>
<feature type="transmembrane region" description="Helical" evidence="5">
    <location>
        <begin position="159"/>
        <end position="176"/>
    </location>
</feature>
<dbReference type="Proteomes" id="UP000236743">
    <property type="component" value="Unassembled WGS sequence"/>
</dbReference>
<dbReference type="NCBIfam" id="TIGR00997">
    <property type="entry name" value="ispZ"/>
    <property type="match status" value="1"/>
</dbReference>
<evidence type="ECO:0000256" key="5">
    <source>
        <dbReference type="HAMAP-Rule" id="MF_00189"/>
    </source>
</evidence>
<evidence type="ECO:0000256" key="4">
    <source>
        <dbReference type="ARBA" id="ARBA00023136"/>
    </source>
</evidence>
<evidence type="ECO:0000313" key="8">
    <source>
        <dbReference type="Proteomes" id="UP000236743"/>
    </source>
</evidence>
<evidence type="ECO:0000256" key="2">
    <source>
        <dbReference type="ARBA" id="ARBA00022692"/>
    </source>
</evidence>
<feature type="transmembrane region" description="Helical" evidence="5">
    <location>
        <begin position="183"/>
        <end position="202"/>
    </location>
</feature>
<proteinExistence type="inferred from homology"/>
<feature type="transmembrane region" description="Helical" evidence="5">
    <location>
        <begin position="29"/>
        <end position="49"/>
    </location>
</feature>
<keyword evidence="2 5" id="KW-0812">Transmembrane</keyword>
<dbReference type="EMBL" id="FNUY01000020">
    <property type="protein sequence ID" value="SEG82429.1"/>
    <property type="molecule type" value="Genomic_DNA"/>
</dbReference>
<gene>
    <name evidence="5" type="primary">yciB</name>
    <name evidence="7" type="ORF">SAMN04488115_12048</name>
</gene>
<evidence type="ECO:0000256" key="3">
    <source>
        <dbReference type="ARBA" id="ARBA00022989"/>
    </source>
</evidence>
<feature type="transmembrane region" description="Helical" evidence="5">
    <location>
        <begin position="119"/>
        <end position="139"/>
    </location>
</feature>
<evidence type="ECO:0000256" key="1">
    <source>
        <dbReference type="ARBA" id="ARBA00022475"/>
    </source>
</evidence>
<keyword evidence="5" id="KW-0997">Cell inner membrane</keyword>